<dbReference type="Proteomes" id="UP000501747">
    <property type="component" value="Chromosome"/>
</dbReference>
<dbReference type="RefSeq" id="WP_166034011.1">
    <property type="nucleotide sequence ID" value="NZ_CP049887.1"/>
</dbReference>
<reference evidence="2 3" key="1">
    <citation type="submission" date="2020-03" db="EMBL/GenBank/DDBJ databases">
        <title>Vagococcus sp. nov., isolated from beetles.</title>
        <authorList>
            <person name="Hyun D.-W."/>
            <person name="Bae J.-W."/>
        </authorList>
    </citation>
    <scope>NUCLEOTIDE SEQUENCE [LARGE SCALE GENOMIC DNA]</scope>
    <source>
        <strain evidence="2 3">HDW17B</strain>
    </source>
</reference>
<sequence length="163" mass="19242">MKRKMLTVLCVIFIFNLPGTVLASTDLEVETKALTNSNDLNVSTFSDMKQRSYYFYDMIPDYFEVQDFMREIYGDEVVDNSYQYYFLKLAKENFDKYYRTNDINDLDLAITYLYDHHGSVGIYTSYDVNYKITSNDKRAYVPSTFGKDKKDIGDFMMDIMSIR</sequence>
<feature type="signal peptide" evidence="1">
    <location>
        <begin position="1"/>
        <end position="23"/>
    </location>
</feature>
<gene>
    <name evidence="2" type="ORF">G7082_04420</name>
</gene>
<dbReference type="AlphaFoldDB" id="A0A6G8ARZ1"/>
<feature type="chain" id="PRO_5026052091" evidence="1">
    <location>
        <begin position="24"/>
        <end position="163"/>
    </location>
</feature>
<evidence type="ECO:0000256" key="1">
    <source>
        <dbReference type="SAM" id="SignalP"/>
    </source>
</evidence>
<name>A0A6G8ARZ1_9ENTE</name>
<protein>
    <submittedName>
        <fullName evidence="2">Uncharacterized protein</fullName>
    </submittedName>
</protein>
<accession>A0A6G8ARZ1</accession>
<proteinExistence type="predicted"/>
<keyword evidence="3" id="KW-1185">Reference proteome</keyword>
<evidence type="ECO:0000313" key="2">
    <source>
        <dbReference type="EMBL" id="QIL47841.1"/>
    </source>
</evidence>
<organism evidence="2 3">
    <name type="scientific">Vagococcus hydrophili</name>
    <dbReference type="NCBI Taxonomy" id="2714947"/>
    <lineage>
        <taxon>Bacteria</taxon>
        <taxon>Bacillati</taxon>
        <taxon>Bacillota</taxon>
        <taxon>Bacilli</taxon>
        <taxon>Lactobacillales</taxon>
        <taxon>Enterococcaceae</taxon>
        <taxon>Vagococcus</taxon>
    </lineage>
</organism>
<dbReference type="EMBL" id="CP049887">
    <property type="protein sequence ID" value="QIL47841.1"/>
    <property type="molecule type" value="Genomic_DNA"/>
</dbReference>
<keyword evidence="1" id="KW-0732">Signal</keyword>
<dbReference type="KEGG" id="vhy:G7082_04420"/>
<evidence type="ECO:0000313" key="3">
    <source>
        <dbReference type="Proteomes" id="UP000501747"/>
    </source>
</evidence>